<dbReference type="AlphaFoldDB" id="A0A915CPX7"/>
<evidence type="ECO:0000313" key="3">
    <source>
        <dbReference type="WBParaSite" id="jg11387"/>
    </source>
</evidence>
<dbReference type="WBParaSite" id="jg11387">
    <property type="protein sequence ID" value="jg11387"/>
    <property type="gene ID" value="jg11387"/>
</dbReference>
<evidence type="ECO:0000256" key="1">
    <source>
        <dbReference type="SAM" id="MobiDB-lite"/>
    </source>
</evidence>
<protein>
    <submittedName>
        <fullName evidence="3">F-box domain-containing protein</fullName>
    </submittedName>
</protein>
<reference evidence="3" key="1">
    <citation type="submission" date="2022-11" db="UniProtKB">
        <authorList>
            <consortium name="WormBaseParasite"/>
        </authorList>
    </citation>
    <scope>IDENTIFICATION</scope>
</reference>
<accession>A0A915CPX7</accession>
<organism evidence="2 3">
    <name type="scientific">Ditylenchus dipsaci</name>
    <dbReference type="NCBI Taxonomy" id="166011"/>
    <lineage>
        <taxon>Eukaryota</taxon>
        <taxon>Metazoa</taxon>
        <taxon>Ecdysozoa</taxon>
        <taxon>Nematoda</taxon>
        <taxon>Chromadorea</taxon>
        <taxon>Rhabditida</taxon>
        <taxon>Tylenchina</taxon>
        <taxon>Tylenchomorpha</taxon>
        <taxon>Sphaerularioidea</taxon>
        <taxon>Anguinidae</taxon>
        <taxon>Anguininae</taxon>
        <taxon>Ditylenchus</taxon>
    </lineage>
</organism>
<feature type="compositionally biased region" description="Polar residues" evidence="1">
    <location>
        <begin position="254"/>
        <end position="264"/>
    </location>
</feature>
<sequence length="284" mass="32568">MDHSSAATPFLPSEVLTDVLAFLPYKNAREFLYVSGRCSQILVKQINHQLRPMLDTCAALKESCSQLDTQINVLSVQLQLLNEQVSLVMTQFGNEIDRYKQSQSIFFVIFYRQRYLAEIDAIWNRFEHQVDQIDDVSSPIEDQIVQLEAEKVKLNEEINKLEYFIRHGEFQPDPIPVSTITENIFQFANNVIALLKLAFLYDVHPLLSNCKKHLQNCYEIPLIDRMLLASEYDFEDLQPDLTRCIPDLRLTRSDPAQPTGNRSGSIRIRGWPGVDQAGSVSGMD</sequence>
<dbReference type="Proteomes" id="UP000887574">
    <property type="component" value="Unplaced"/>
</dbReference>
<evidence type="ECO:0000313" key="2">
    <source>
        <dbReference type="Proteomes" id="UP000887574"/>
    </source>
</evidence>
<name>A0A915CPX7_9BILA</name>
<feature type="region of interest" description="Disordered" evidence="1">
    <location>
        <begin position="252"/>
        <end position="284"/>
    </location>
</feature>
<keyword evidence="2" id="KW-1185">Reference proteome</keyword>
<proteinExistence type="predicted"/>